<evidence type="ECO:0000313" key="3">
    <source>
        <dbReference type="Proteomes" id="UP001589755"/>
    </source>
</evidence>
<organism evidence="2 3">
    <name type="scientific">Chelativorans intermedius</name>
    <dbReference type="NCBI Taxonomy" id="515947"/>
    <lineage>
        <taxon>Bacteria</taxon>
        <taxon>Pseudomonadati</taxon>
        <taxon>Pseudomonadota</taxon>
        <taxon>Alphaproteobacteria</taxon>
        <taxon>Hyphomicrobiales</taxon>
        <taxon>Phyllobacteriaceae</taxon>
        <taxon>Chelativorans</taxon>
    </lineage>
</organism>
<name>A0ABV6DC24_9HYPH</name>
<keyword evidence="1" id="KW-1133">Transmembrane helix</keyword>
<proteinExistence type="predicted"/>
<dbReference type="RefSeq" id="WP_261522561.1">
    <property type="nucleotide sequence ID" value="NZ_JAODNW010000031.1"/>
</dbReference>
<feature type="transmembrane region" description="Helical" evidence="1">
    <location>
        <begin position="61"/>
        <end position="83"/>
    </location>
</feature>
<keyword evidence="3" id="KW-1185">Reference proteome</keyword>
<protein>
    <submittedName>
        <fullName evidence="2">Uncharacterized protein</fullName>
    </submittedName>
</protein>
<reference evidence="2 3" key="1">
    <citation type="submission" date="2024-09" db="EMBL/GenBank/DDBJ databases">
        <authorList>
            <person name="Sun Q."/>
            <person name="Mori K."/>
        </authorList>
    </citation>
    <scope>NUCLEOTIDE SEQUENCE [LARGE SCALE GENOMIC DNA]</scope>
    <source>
        <strain evidence="2 3">CCM 8543</strain>
    </source>
</reference>
<comment type="caution">
    <text evidence="2">The sequence shown here is derived from an EMBL/GenBank/DDBJ whole genome shotgun (WGS) entry which is preliminary data.</text>
</comment>
<accession>A0ABV6DC24</accession>
<feature type="transmembrane region" description="Helical" evidence="1">
    <location>
        <begin position="28"/>
        <end position="49"/>
    </location>
</feature>
<keyword evidence="1" id="KW-0812">Transmembrane</keyword>
<dbReference type="EMBL" id="JBHLXD010000040">
    <property type="protein sequence ID" value="MFC0210152.1"/>
    <property type="molecule type" value="Genomic_DNA"/>
</dbReference>
<dbReference type="Proteomes" id="UP001589755">
    <property type="component" value="Unassembled WGS sequence"/>
</dbReference>
<gene>
    <name evidence="2" type="ORF">ACFFJ2_17275</name>
</gene>
<sequence length="84" mass="9130">MAADRIAGHIDVPASSDGVAALQYIRKLSVFVAAWLCSYLAIGMVFWFYCLVGGHNFTEALYGTTATYLLSLVASVEFAWFAAK</sequence>
<evidence type="ECO:0000256" key="1">
    <source>
        <dbReference type="SAM" id="Phobius"/>
    </source>
</evidence>
<keyword evidence="1" id="KW-0472">Membrane</keyword>
<evidence type="ECO:0000313" key="2">
    <source>
        <dbReference type="EMBL" id="MFC0210152.1"/>
    </source>
</evidence>